<name>A0ABT2U2N8_9FIRM</name>
<comment type="caution">
    <text evidence="1">The sequence shown here is derived from an EMBL/GenBank/DDBJ whole genome shotgun (WGS) entry which is preliminary data.</text>
</comment>
<organism evidence="1 2">
    <name type="scientific">Agathobaculum ammoniilyticum</name>
    <dbReference type="NCBI Taxonomy" id="2981778"/>
    <lineage>
        <taxon>Bacteria</taxon>
        <taxon>Bacillati</taxon>
        <taxon>Bacillota</taxon>
        <taxon>Clostridia</taxon>
        <taxon>Eubacteriales</taxon>
        <taxon>Butyricicoccaceae</taxon>
        <taxon>Agathobaculum</taxon>
    </lineage>
</organism>
<dbReference type="EMBL" id="JAOQJE010000005">
    <property type="protein sequence ID" value="MCU6788893.1"/>
    <property type="molecule type" value="Genomic_DNA"/>
</dbReference>
<evidence type="ECO:0000313" key="1">
    <source>
        <dbReference type="EMBL" id="MCU6788893.1"/>
    </source>
</evidence>
<gene>
    <name evidence="1" type="ORF">OCV66_07280</name>
</gene>
<protein>
    <recommendedName>
        <fullName evidence="3">HK97 gp10 family phage protein</fullName>
    </recommendedName>
</protein>
<evidence type="ECO:0000313" key="2">
    <source>
        <dbReference type="Proteomes" id="UP001652397"/>
    </source>
</evidence>
<sequence length="164" mass="18112">MNGGGNVPKAKVTTNAINDCLEMINRLGGNIEEVAKRAVYEGAKIIADEIGRNIDALPIDEHWGTRENPLHGVRKFQKDGLSESFGIAPMRNDKGLINTRLGFDHEDYNSHGQANAMIARAVNSGTSFSEKMPFFENAVRATRAQARKKMVEAAEKELEKITKE</sequence>
<proteinExistence type="predicted"/>
<reference evidence="1 2" key="1">
    <citation type="journal article" date="2021" name="ISME Commun">
        <title>Automated analysis of genomic sequences facilitates high-throughput and comprehensive description of bacteria.</title>
        <authorList>
            <person name="Hitch T.C.A."/>
        </authorList>
    </citation>
    <scope>NUCLEOTIDE SEQUENCE [LARGE SCALE GENOMIC DNA]</scope>
    <source>
        <strain evidence="1 2">Sanger_34</strain>
    </source>
</reference>
<dbReference type="Proteomes" id="UP001652397">
    <property type="component" value="Unassembled WGS sequence"/>
</dbReference>
<evidence type="ECO:0008006" key="3">
    <source>
        <dbReference type="Google" id="ProtNLM"/>
    </source>
</evidence>
<keyword evidence="2" id="KW-1185">Reference proteome</keyword>
<accession>A0ABT2U2N8</accession>